<dbReference type="AlphaFoldDB" id="A0A6P7FB09"/>
<feature type="compositionally biased region" description="Basic and acidic residues" evidence="2">
    <location>
        <begin position="339"/>
        <end position="357"/>
    </location>
</feature>
<dbReference type="SUPFAM" id="SSF88723">
    <property type="entry name" value="PIN domain-like"/>
    <property type="match status" value="1"/>
</dbReference>
<feature type="compositionally biased region" description="Acidic residues" evidence="2">
    <location>
        <begin position="359"/>
        <end position="375"/>
    </location>
</feature>
<dbReference type="InParanoid" id="A0A6P7FB09"/>
<evidence type="ECO:0000256" key="2">
    <source>
        <dbReference type="SAM" id="MobiDB-lite"/>
    </source>
</evidence>
<sequence>MGIRGLTTFIQNRAHLYLENYELHDTNVVIDGNSIACQLYKWHTFSHDCFGGDYDKFSRAVHNFFDLLSQCNIIPYVVLDGGYEHRKVNTVISRMKKKIKSANQLNCVTETSISVFPLFIRQTFRDVLAERNIKHVGCDFEGDTETSNIARTLNCPVLSFDSDYFIFDVLYIPFSTFEMAVKRGKSKNTTTYKYIACNIYRVEKFLKSFNGLQKNSLPVLAVLLGNDYVKRGVFTMFYQNLKIQKCHGIQSDQQKRIKSLLVWLQNETVESALKKVLSRYKKGRRNIIMYKIKQAIKGYNCFDSKYLKYLGIEPKVVDKKNVDIDLETINNSIEEPDESESHTEVEDTGGEPDKSESQSEAEDTGGESSPPEEDNLFVEESPEMGVPSRFLEKFRTCIYPPCFMDILIQNKYYCIPQVDNNALEHSHKICFDILSAIHKILSNSNENLLCIGRKGAEGVAKEKVPICDISLPSYNEIEALSNSESTKYIFNILGVDNSYEDCLKMFPDSWHTLLLSLYYYLKKSTTSFGWPIVYGIILSRLILSCVDIKLGTFFRSSKVFCKKFGNFVSDNKHNETVVQDVKGALDTISQPDSILCLKALISYFEMDHKMTTNYKSFDRSLVHSISEFQSCFMHVDYLNVLFDCPFSNFYISKTLNCTFVYNITKNLTKRTNLDEYMKLVLKDSPSVLYSLNVIVSAMKKFIQIEAPQQVIKKRRKKKTAKEVYEEAEKIEFDSDEEAEFDPNNKFALLRIC</sequence>
<dbReference type="OrthoDB" id="25987at2759"/>
<dbReference type="FunCoup" id="A0A6P7FB09">
    <property type="interactions" value="609"/>
</dbReference>
<evidence type="ECO:0000256" key="1">
    <source>
        <dbReference type="ARBA" id="ARBA00007398"/>
    </source>
</evidence>
<protein>
    <submittedName>
        <fullName evidence="3">Protein asteroid-like</fullName>
    </submittedName>
</protein>
<dbReference type="PANTHER" id="PTHR15665">
    <property type="entry name" value="ASTEROID PROTEIN"/>
    <property type="match status" value="1"/>
</dbReference>
<proteinExistence type="inferred from homology"/>
<dbReference type="PANTHER" id="PTHR15665:SF1">
    <property type="entry name" value="PROTEIN ASTEROID HOMOLOG 1"/>
    <property type="match status" value="1"/>
</dbReference>
<organism evidence="3">
    <name type="scientific">Diabrotica virgifera virgifera</name>
    <name type="common">western corn rootworm</name>
    <dbReference type="NCBI Taxonomy" id="50390"/>
    <lineage>
        <taxon>Eukaryota</taxon>
        <taxon>Metazoa</taxon>
        <taxon>Ecdysozoa</taxon>
        <taxon>Arthropoda</taxon>
        <taxon>Hexapoda</taxon>
        <taxon>Insecta</taxon>
        <taxon>Pterygota</taxon>
        <taxon>Neoptera</taxon>
        <taxon>Endopterygota</taxon>
        <taxon>Coleoptera</taxon>
        <taxon>Polyphaga</taxon>
        <taxon>Cucujiformia</taxon>
        <taxon>Chrysomeloidea</taxon>
        <taxon>Chrysomelidae</taxon>
        <taxon>Galerucinae</taxon>
        <taxon>Diabroticina</taxon>
        <taxon>Diabroticites</taxon>
        <taxon>Diabrotica</taxon>
    </lineage>
</organism>
<name>A0A6P7FB09_DIAVI</name>
<feature type="region of interest" description="Disordered" evidence="2">
    <location>
        <begin position="329"/>
        <end position="375"/>
    </location>
</feature>
<dbReference type="InterPro" id="IPR026832">
    <property type="entry name" value="Asteroid"/>
</dbReference>
<comment type="similarity">
    <text evidence="1">Belongs to the asteroid family.</text>
</comment>
<dbReference type="KEGG" id="dvv:114326463"/>
<evidence type="ECO:0000313" key="3">
    <source>
        <dbReference type="RefSeq" id="XP_028130645.1"/>
    </source>
</evidence>
<dbReference type="Gene3D" id="3.40.50.1010">
    <property type="entry name" value="5'-nuclease"/>
    <property type="match status" value="1"/>
</dbReference>
<accession>A0A6P7FB09</accession>
<dbReference type="InterPro" id="IPR029060">
    <property type="entry name" value="PIN-like_dom_sf"/>
</dbReference>
<dbReference type="RefSeq" id="XP_028130645.1">
    <property type="nucleotide sequence ID" value="XM_028274844.1"/>
</dbReference>
<reference evidence="3" key="1">
    <citation type="submission" date="2025-08" db="UniProtKB">
        <authorList>
            <consortium name="RefSeq"/>
        </authorList>
    </citation>
    <scope>IDENTIFICATION</scope>
    <source>
        <tissue evidence="3">Whole insect</tissue>
    </source>
</reference>
<gene>
    <name evidence="3" type="primary">LOC114326463</name>
</gene>